<dbReference type="RefSeq" id="WP_136062712.1">
    <property type="nucleotide sequence ID" value="NZ_CAAHFH010000002.1"/>
</dbReference>
<evidence type="ECO:0008006" key="3">
    <source>
        <dbReference type="Google" id="ProtNLM"/>
    </source>
</evidence>
<dbReference type="Gene3D" id="3.30.2020.40">
    <property type="entry name" value="Uncharacterised protein PF10387, DUF2442"/>
    <property type="match status" value="1"/>
</dbReference>
<gene>
    <name evidence="1" type="ORF">SCARR_03301</name>
</gene>
<proteinExistence type="predicted"/>
<dbReference type="Proteomes" id="UP000346198">
    <property type="component" value="Unassembled WGS sequence"/>
</dbReference>
<name>A0A6C2UMK8_9BACT</name>
<dbReference type="Pfam" id="PF10387">
    <property type="entry name" value="DUF2442"/>
    <property type="match status" value="1"/>
</dbReference>
<dbReference type="InterPro" id="IPR018841">
    <property type="entry name" value="DUF2442"/>
</dbReference>
<reference evidence="1 2" key="1">
    <citation type="submission" date="2019-04" db="EMBL/GenBank/DDBJ databases">
        <authorList>
            <person name="Van Vliet M D."/>
        </authorList>
    </citation>
    <scope>NUCLEOTIDE SEQUENCE [LARGE SCALE GENOMIC DNA]</scope>
    <source>
        <strain evidence="1 2">F21</strain>
    </source>
</reference>
<keyword evidence="2" id="KW-1185">Reference proteome</keyword>
<organism evidence="1 2">
    <name type="scientific">Pontiella sulfatireligans</name>
    <dbReference type="NCBI Taxonomy" id="2750658"/>
    <lineage>
        <taxon>Bacteria</taxon>
        <taxon>Pseudomonadati</taxon>
        <taxon>Kiritimatiellota</taxon>
        <taxon>Kiritimatiellia</taxon>
        <taxon>Kiritimatiellales</taxon>
        <taxon>Pontiellaceae</taxon>
        <taxon>Pontiella</taxon>
    </lineage>
</organism>
<evidence type="ECO:0000313" key="2">
    <source>
        <dbReference type="Proteomes" id="UP000346198"/>
    </source>
</evidence>
<protein>
    <recommendedName>
        <fullName evidence="3">DUF2442 domain-containing protein</fullName>
    </recommendedName>
</protein>
<evidence type="ECO:0000313" key="1">
    <source>
        <dbReference type="EMBL" id="VGO21229.1"/>
    </source>
</evidence>
<sequence length="80" mass="8974">MNSLTGKNVSFDNCYLHVELFDGRIISSPMTWYPELQRSTVEQISHFAFICDNTGVEWSDIDFHLSIESMLIGASKASAA</sequence>
<dbReference type="AlphaFoldDB" id="A0A6C2UMK8"/>
<dbReference type="EMBL" id="CAAHFH010000002">
    <property type="protein sequence ID" value="VGO21229.1"/>
    <property type="molecule type" value="Genomic_DNA"/>
</dbReference>
<accession>A0A6C2UMK8</accession>